<proteinExistence type="predicted"/>
<feature type="transmembrane region" description="Helical" evidence="2">
    <location>
        <begin position="130"/>
        <end position="147"/>
    </location>
</feature>
<keyword evidence="2" id="KW-0472">Membrane</keyword>
<feature type="region of interest" description="Disordered" evidence="1">
    <location>
        <begin position="87"/>
        <end position="111"/>
    </location>
</feature>
<organism evidence="3 4">
    <name type="scientific">Fusarium piperis</name>
    <dbReference type="NCBI Taxonomy" id="1435070"/>
    <lineage>
        <taxon>Eukaryota</taxon>
        <taxon>Fungi</taxon>
        <taxon>Dikarya</taxon>
        <taxon>Ascomycota</taxon>
        <taxon>Pezizomycotina</taxon>
        <taxon>Sordariomycetes</taxon>
        <taxon>Hypocreomycetidae</taxon>
        <taxon>Hypocreales</taxon>
        <taxon>Nectriaceae</taxon>
        <taxon>Fusarium</taxon>
        <taxon>Fusarium solani species complex</taxon>
    </lineage>
</organism>
<gene>
    <name evidence="3" type="ORF">N0V84_000274</name>
</gene>
<keyword evidence="4" id="KW-1185">Reference proteome</keyword>
<evidence type="ECO:0000313" key="3">
    <source>
        <dbReference type="EMBL" id="KAJ4329150.1"/>
    </source>
</evidence>
<name>A0A9W9BUB9_9HYPO</name>
<evidence type="ECO:0000256" key="1">
    <source>
        <dbReference type="SAM" id="MobiDB-lite"/>
    </source>
</evidence>
<sequence>MSLLYADSDTAPFLVDSDTFLFDVNSEISLPDVDSDRPLLSVDSFRPIFDVEYDGGDDDFAMNTCGNEGSDIAKANTIICGYLSNANDDDDNDNDGSDDDNNGPDLAVDASSNGGQVVEGLRLSYTATNLMMITMALAFLWVLLVMGDPEGVLLTPGSSQCRIPDVPPRPRAWRMPTTATISVGPDHPRYGLYLLILRIINQYYDELDSEGKSNMVVKIKSQVKRARDAFYAGGYDGNGWHWSGILPDRAELMLPRFVIPYDAMDGTIAAMLGDMRRLRMLYIDCWEFRNNLVTVNIFGSRKGQIGKIYMVWRDIGFGLEEPTKKHGVLGVTSSN</sequence>
<keyword evidence="2" id="KW-1133">Transmembrane helix</keyword>
<comment type="caution">
    <text evidence="3">The sequence shown here is derived from an EMBL/GenBank/DDBJ whole genome shotgun (WGS) entry which is preliminary data.</text>
</comment>
<evidence type="ECO:0000313" key="4">
    <source>
        <dbReference type="Proteomes" id="UP001140502"/>
    </source>
</evidence>
<accession>A0A9W9BUB9</accession>
<dbReference type="EMBL" id="JAPEUR010000003">
    <property type="protein sequence ID" value="KAJ4329150.1"/>
    <property type="molecule type" value="Genomic_DNA"/>
</dbReference>
<dbReference type="AlphaFoldDB" id="A0A9W9BUB9"/>
<dbReference type="OrthoDB" id="5105855at2759"/>
<evidence type="ECO:0000256" key="2">
    <source>
        <dbReference type="SAM" id="Phobius"/>
    </source>
</evidence>
<reference evidence="3" key="1">
    <citation type="submission" date="2022-10" db="EMBL/GenBank/DDBJ databases">
        <title>Tapping the CABI collections for fungal endophytes: first genome assemblies for Collariella, Neodidymelliopsis, Ascochyta clinopodiicola, Didymella pomorum, Didymosphaeria variabile, Neocosmospora piperis and Neocucurbitaria cava.</title>
        <authorList>
            <person name="Hill R."/>
        </authorList>
    </citation>
    <scope>NUCLEOTIDE SEQUENCE</scope>
    <source>
        <strain evidence="3">IMI 366586</strain>
    </source>
</reference>
<keyword evidence="2" id="KW-0812">Transmembrane</keyword>
<protein>
    <submittedName>
        <fullName evidence="3">Uncharacterized protein</fullName>
    </submittedName>
</protein>
<feature type="compositionally biased region" description="Acidic residues" evidence="1">
    <location>
        <begin position="87"/>
        <end position="102"/>
    </location>
</feature>
<dbReference type="Proteomes" id="UP001140502">
    <property type="component" value="Unassembled WGS sequence"/>
</dbReference>